<reference evidence="3 4" key="1">
    <citation type="submission" date="2016-04" db="EMBL/GenBank/DDBJ databases">
        <title>Complete genome sequence of Bacillus oceanisediminis strain 2691.</title>
        <authorList>
            <person name="Jeong H."/>
            <person name="Kim H.J."/>
            <person name="Lee D.-W."/>
        </authorList>
    </citation>
    <scope>NUCLEOTIDE SEQUENCE [LARGE SCALE GENOMIC DNA]</scope>
    <source>
        <strain evidence="3 4">2691</strain>
    </source>
</reference>
<accession>A0A169FW23</accession>
<evidence type="ECO:0000259" key="2">
    <source>
        <dbReference type="Pfam" id="PF16289"/>
    </source>
</evidence>
<dbReference type="eggNOG" id="ENOG5030ERT">
    <property type="taxonomic scope" value="Bacteria"/>
</dbReference>
<name>A0A169FW23_9BACI</name>
<dbReference type="Pfam" id="PF16289">
    <property type="entry name" value="PIN_12"/>
    <property type="match status" value="1"/>
</dbReference>
<protein>
    <recommendedName>
        <fullName evidence="2">DUF4935 domain-containing protein</fullName>
    </recommendedName>
</protein>
<dbReference type="InterPro" id="IPR032557">
    <property type="entry name" value="DUF4935"/>
</dbReference>
<feature type="domain" description="DUF4935" evidence="2">
    <location>
        <begin position="3"/>
        <end position="180"/>
    </location>
</feature>
<evidence type="ECO:0000313" key="4">
    <source>
        <dbReference type="Proteomes" id="UP000077856"/>
    </source>
</evidence>
<evidence type="ECO:0000256" key="1">
    <source>
        <dbReference type="SAM" id="Coils"/>
    </source>
</evidence>
<evidence type="ECO:0000313" key="3">
    <source>
        <dbReference type="EMBL" id="AND41421.1"/>
    </source>
</evidence>
<dbReference type="EMBL" id="CP015506">
    <property type="protein sequence ID" value="AND41421.1"/>
    <property type="molecule type" value="Genomic_DNA"/>
</dbReference>
<feature type="coiled-coil region" evidence="1">
    <location>
        <begin position="43"/>
        <end position="101"/>
    </location>
</feature>
<keyword evidence="1" id="KW-0175">Coiled coil</keyword>
<dbReference type="KEGG" id="bon:A361_20400"/>
<dbReference type="AlphaFoldDB" id="A0A169FW23"/>
<dbReference type="Proteomes" id="UP000077856">
    <property type="component" value="Chromosome"/>
</dbReference>
<sequence>MNIFLDSNALYKDPFLRKGFNKTLNRMARHEDVKMYINQTVYKEVLRGHKDFLEKELNAANNALTKISPYLNEEKQKFVINVELNELLEDFEIQFKTLQDEGKLEIIKYDADVLEHVVDMDMYDKNPFIKKQEIENKGGDIVRFSKKEVRDAIIWYSYQTFIKKNELENCYFISNNTKEFGDVGANKTAETEPYTLHPELAEDTNLILYKTIKGFLVHNDEQVKELFEDINTQISERLYEIVEEELEEGLAAELVTKFLTGEISSFTQDFLRNKEPERIHQDYFIGGYVDPSMEGVISGIRLNELEVYGDEITVAVDVDVEMEVEIYLYNPVWEDRDEKFEYYGTDTVKVEESIVFVIPLGNATEINEETFTLKQHVYGIELSNVNIEVIDWKNIDHTDMFPDDYSEENN</sequence>
<dbReference type="RefSeq" id="WP_019380168.1">
    <property type="nucleotide sequence ID" value="NZ_CP015506.1"/>
</dbReference>
<proteinExistence type="predicted"/>
<organism evidence="3 4">
    <name type="scientific">Cytobacillus oceanisediminis 2691</name>
    <dbReference type="NCBI Taxonomy" id="1196031"/>
    <lineage>
        <taxon>Bacteria</taxon>
        <taxon>Bacillati</taxon>
        <taxon>Bacillota</taxon>
        <taxon>Bacilli</taxon>
        <taxon>Bacillales</taxon>
        <taxon>Bacillaceae</taxon>
        <taxon>Cytobacillus</taxon>
    </lineage>
</organism>
<gene>
    <name evidence="3" type="ORF">A361_20400</name>
</gene>